<dbReference type="EMBL" id="JACYXT010000029">
    <property type="protein sequence ID" value="MBD9729622.1"/>
    <property type="molecule type" value="Genomic_DNA"/>
</dbReference>
<reference evidence="2" key="1">
    <citation type="submission" date="2020-09" db="EMBL/GenBank/DDBJ databases">
        <title>Streptomyces canutascabiei sp. nov., which causes potato common scab and is distributed across the world.</title>
        <authorList>
            <person name="Nguyen H.P."/>
            <person name="Weisberg A.J."/>
            <person name="Chang J.H."/>
            <person name="Clarke C.R."/>
        </authorList>
    </citation>
    <scope>NUCLEOTIDE SEQUENCE</scope>
    <source>
        <strain evidence="2">ID-01-6.2a</strain>
    </source>
</reference>
<feature type="compositionally biased region" description="Low complexity" evidence="1">
    <location>
        <begin position="161"/>
        <end position="170"/>
    </location>
</feature>
<evidence type="ECO:0000256" key="1">
    <source>
        <dbReference type="SAM" id="MobiDB-lite"/>
    </source>
</evidence>
<gene>
    <name evidence="2" type="ORF">IHE70_41885</name>
</gene>
<dbReference type="AlphaFoldDB" id="A0A927LC38"/>
<sequence length="263" mass="26522">MTADGWTKAVRQQLGLGRVLPLGGPHDGTWITESAAVAALRRTAAALRGLSLDRLRIEPADSGAKEGKEGKEGAHGYDHDTAVPPPPSALPPGPLRITADLAAMAGPAPEPLPATAARLRTALFTAAGERLGLTVAEVDLRVTRLLEADAGPSGPAPAPPSSAAAPTAPAGDDEESRVAAAALSVPGVARLTGALEGLGGPGGLGRPVDIAAGPALPRRHVRVELAVTEERRALDVAREVRGAVTVCLPDHPSVAVLITAIGT</sequence>
<feature type="region of interest" description="Disordered" evidence="1">
    <location>
        <begin position="149"/>
        <end position="174"/>
    </location>
</feature>
<dbReference type="RefSeq" id="WP_086803832.1">
    <property type="nucleotide sequence ID" value="NZ_CP119182.1"/>
</dbReference>
<dbReference type="GeneID" id="79934773"/>
<evidence type="ECO:0000313" key="2">
    <source>
        <dbReference type="EMBL" id="MBD9729622.1"/>
    </source>
</evidence>
<organism evidence="2 3">
    <name type="scientific">Streptomyces caniscabiei</name>
    <dbReference type="NCBI Taxonomy" id="2746961"/>
    <lineage>
        <taxon>Bacteria</taxon>
        <taxon>Bacillati</taxon>
        <taxon>Actinomycetota</taxon>
        <taxon>Actinomycetes</taxon>
        <taxon>Kitasatosporales</taxon>
        <taxon>Streptomycetaceae</taxon>
        <taxon>Streptomyces</taxon>
    </lineage>
</organism>
<dbReference type="Proteomes" id="UP000661025">
    <property type="component" value="Unassembled WGS sequence"/>
</dbReference>
<name>A0A927LC38_9ACTN</name>
<comment type="caution">
    <text evidence="2">The sequence shown here is derived from an EMBL/GenBank/DDBJ whole genome shotgun (WGS) entry which is preliminary data.</text>
</comment>
<feature type="region of interest" description="Disordered" evidence="1">
    <location>
        <begin position="60"/>
        <end position="81"/>
    </location>
</feature>
<evidence type="ECO:0000313" key="3">
    <source>
        <dbReference type="Proteomes" id="UP000661025"/>
    </source>
</evidence>
<proteinExistence type="predicted"/>
<protein>
    <submittedName>
        <fullName evidence="2">Nucleopolyhedrovirus P10 family protein</fullName>
    </submittedName>
</protein>
<accession>A0A927LC38</accession>